<protein>
    <submittedName>
        <fullName evidence="13">Methyl-accepting chemotaxis protein</fullName>
    </submittedName>
</protein>
<organism evidence="13 14">
    <name type="scientific">Anaerocolumna chitinilytica</name>
    <dbReference type="NCBI Taxonomy" id="1727145"/>
    <lineage>
        <taxon>Bacteria</taxon>
        <taxon>Bacillati</taxon>
        <taxon>Bacillota</taxon>
        <taxon>Clostridia</taxon>
        <taxon>Lachnospirales</taxon>
        <taxon>Lachnospiraceae</taxon>
        <taxon>Anaerocolumna</taxon>
    </lineage>
</organism>
<dbReference type="SMART" id="SM00283">
    <property type="entry name" value="MA"/>
    <property type="match status" value="1"/>
</dbReference>
<name>A0A7I8DET0_9FIRM</name>
<dbReference type="SUPFAM" id="SSF58104">
    <property type="entry name" value="Methyl-accepting chemotaxis protein (MCP) signaling domain"/>
    <property type="match status" value="1"/>
</dbReference>
<dbReference type="GO" id="GO:0006935">
    <property type="term" value="P:chemotaxis"/>
    <property type="evidence" value="ECO:0007669"/>
    <property type="project" value="UniProtKB-KW"/>
</dbReference>
<comment type="similarity">
    <text evidence="8">Belongs to the methyl-accepting chemotaxis (MCP) protein family.</text>
</comment>
<dbReference type="Gene3D" id="1.10.287.950">
    <property type="entry name" value="Methyl-accepting chemotaxis protein"/>
    <property type="match status" value="1"/>
</dbReference>
<sequence>MKTMRTIKAKLLISYLAILILVAGSLALVSIQTARTNLRGQTNEGIRTLVDDDAKLIESRMENEKLIVQDIAGQTYIQSMSFLLQKPILLEYLKKTDFMELGIVSMSGIAQYSDDSQTDLSDRDYIKEALTGKTVISDVIISKVTNGPVVMIAAPIYKEKEVIGLVLARSDANKISDMVGDMGYGKNGYGYVINGEGTVIAHPDKKLVTSLFNPIKQADKDKSMASTAAFFKKVIKEKQGIYEYTYKGKEVYSAFAAIPNTNWHYVVTADKSEALSRVYDLMMVIAIVFAVAIIIGIVVTVLLGNSIANPIVNTVKQAEKIAGLDISANIDEKYRKRKDEIGNLAVALQNITDSFRGIVGELKGASGALSDTAGRMSMMSGESAIASQEISTTIGELAKAATNHAEHTQDGSMRAQDLGEAIEKNQNSFKILNKATKKVVSLIDEGNSALEILRLKTTENNIAAKEIKEVINKTDRSAELIGQASEVITQIAEQTNLLALNAAIEAARAGEAGKGFAVVAEEIKKLAEQSSASTNEIDRIVDELQKNTKGAVLTIEKMGAAIEEQSLSVDNNEKSFEGITKAILKANDAVEELNKSGEEMEHVKAGIIETMESLSAIAEEDSASTQELSASVEEQTASLEEMAESSKVMDELAEKLESVVSRFQL</sequence>
<dbReference type="GO" id="GO:0007165">
    <property type="term" value="P:signal transduction"/>
    <property type="evidence" value="ECO:0007669"/>
    <property type="project" value="UniProtKB-KW"/>
</dbReference>
<dbReference type="InterPro" id="IPR029151">
    <property type="entry name" value="Sensor-like_sf"/>
</dbReference>
<evidence type="ECO:0000256" key="6">
    <source>
        <dbReference type="ARBA" id="ARBA00023136"/>
    </source>
</evidence>
<dbReference type="Gene3D" id="6.10.340.10">
    <property type="match status" value="1"/>
</dbReference>
<keyword evidence="6 10" id="KW-0472">Membrane</keyword>
<dbReference type="PANTHER" id="PTHR32089">
    <property type="entry name" value="METHYL-ACCEPTING CHEMOTAXIS PROTEIN MCPB"/>
    <property type="match status" value="1"/>
</dbReference>
<reference evidence="13 14" key="2">
    <citation type="submission" date="2020-08" db="EMBL/GenBank/DDBJ databases">
        <authorList>
            <person name="Ueki A."/>
            <person name="Tonouchi A."/>
        </authorList>
    </citation>
    <scope>NUCLEOTIDE SEQUENCE [LARGE SCALE GENOMIC DNA]</scope>
    <source>
        <strain evidence="13 14">CTTW</strain>
    </source>
</reference>
<evidence type="ECO:0000259" key="12">
    <source>
        <dbReference type="PROSITE" id="PS50885"/>
    </source>
</evidence>
<evidence type="ECO:0000256" key="4">
    <source>
        <dbReference type="ARBA" id="ARBA00022692"/>
    </source>
</evidence>
<dbReference type="Pfam" id="PF02743">
    <property type="entry name" value="dCache_1"/>
    <property type="match status" value="1"/>
</dbReference>
<dbReference type="InterPro" id="IPR033479">
    <property type="entry name" value="dCache_1"/>
</dbReference>
<evidence type="ECO:0000313" key="14">
    <source>
        <dbReference type="Proteomes" id="UP000515703"/>
    </source>
</evidence>
<keyword evidence="4 10" id="KW-0812">Transmembrane</keyword>
<keyword evidence="5 10" id="KW-1133">Transmembrane helix</keyword>
<dbReference type="SUPFAM" id="SSF103190">
    <property type="entry name" value="Sensory domain-like"/>
    <property type="match status" value="1"/>
</dbReference>
<dbReference type="Gene3D" id="3.30.450.20">
    <property type="entry name" value="PAS domain"/>
    <property type="match status" value="1"/>
</dbReference>
<reference evidence="13 14" key="1">
    <citation type="submission" date="2020-08" db="EMBL/GenBank/DDBJ databases">
        <title>Draft genome sequencing of an Anaerocolumna strain isolated from anoxic soil subjected to BSD treatment.</title>
        <authorList>
            <person name="Uek A."/>
            <person name="Tonouchi A."/>
        </authorList>
    </citation>
    <scope>NUCLEOTIDE SEQUENCE [LARGE SCALE GENOMIC DNA]</scope>
    <source>
        <strain evidence="13 14">CTTW</strain>
    </source>
</reference>
<feature type="domain" description="Methyl-accepting transducer" evidence="11">
    <location>
        <begin position="379"/>
        <end position="636"/>
    </location>
</feature>
<dbReference type="GO" id="GO:0005886">
    <property type="term" value="C:plasma membrane"/>
    <property type="evidence" value="ECO:0007669"/>
    <property type="project" value="UniProtKB-SubCell"/>
</dbReference>
<dbReference type="CDD" id="cd12914">
    <property type="entry name" value="PDC1_DGC_like"/>
    <property type="match status" value="1"/>
</dbReference>
<keyword evidence="3" id="KW-0145">Chemotaxis</keyword>
<evidence type="ECO:0000256" key="5">
    <source>
        <dbReference type="ARBA" id="ARBA00022989"/>
    </source>
</evidence>
<dbReference type="AlphaFoldDB" id="A0A7I8DET0"/>
<evidence type="ECO:0000256" key="9">
    <source>
        <dbReference type="PROSITE-ProRule" id="PRU00284"/>
    </source>
</evidence>
<gene>
    <name evidence="13" type="ORF">bsdcttw_00840</name>
</gene>
<accession>A0A7I8DET0</accession>
<keyword evidence="7 9" id="KW-0807">Transducer</keyword>
<keyword evidence="14" id="KW-1185">Reference proteome</keyword>
<dbReference type="PROSITE" id="PS50885">
    <property type="entry name" value="HAMP"/>
    <property type="match status" value="1"/>
</dbReference>
<evidence type="ECO:0000259" key="11">
    <source>
        <dbReference type="PROSITE" id="PS50111"/>
    </source>
</evidence>
<dbReference type="KEGG" id="acht:bsdcttw_00840"/>
<keyword evidence="2" id="KW-1003">Cell membrane</keyword>
<feature type="transmembrane region" description="Helical" evidence="10">
    <location>
        <begin position="281"/>
        <end position="303"/>
    </location>
</feature>
<evidence type="ECO:0000256" key="7">
    <source>
        <dbReference type="ARBA" id="ARBA00023224"/>
    </source>
</evidence>
<dbReference type="CDD" id="cd12912">
    <property type="entry name" value="PDC2_MCP_like"/>
    <property type="match status" value="1"/>
</dbReference>
<dbReference type="InterPro" id="IPR004089">
    <property type="entry name" value="MCPsignal_dom"/>
</dbReference>
<dbReference type="PRINTS" id="PR00260">
    <property type="entry name" value="CHEMTRNSDUCR"/>
</dbReference>
<dbReference type="Pfam" id="PF00015">
    <property type="entry name" value="MCPsignal"/>
    <property type="match status" value="1"/>
</dbReference>
<evidence type="ECO:0000256" key="8">
    <source>
        <dbReference type="ARBA" id="ARBA00029447"/>
    </source>
</evidence>
<dbReference type="CDD" id="cd06225">
    <property type="entry name" value="HAMP"/>
    <property type="match status" value="1"/>
</dbReference>
<evidence type="ECO:0000256" key="2">
    <source>
        <dbReference type="ARBA" id="ARBA00022475"/>
    </source>
</evidence>
<dbReference type="PANTHER" id="PTHR32089:SF112">
    <property type="entry name" value="LYSOZYME-LIKE PROTEIN-RELATED"/>
    <property type="match status" value="1"/>
</dbReference>
<dbReference type="EMBL" id="AP023368">
    <property type="protein sequence ID" value="BCJ97043.1"/>
    <property type="molecule type" value="Genomic_DNA"/>
</dbReference>
<dbReference type="InterPro" id="IPR004090">
    <property type="entry name" value="Chemotax_Me-accpt_rcpt"/>
</dbReference>
<dbReference type="InterPro" id="IPR003660">
    <property type="entry name" value="HAMP_dom"/>
</dbReference>
<dbReference type="RefSeq" id="WP_185257510.1">
    <property type="nucleotide sequence ID" value="NZ_AP023368.1"/>
</dbReference>
<proteinExistence type="inferred from homology"/>
<dbReference type="GO" id="GO:0004888">
    <property type="term" value="F:transmembrane signaling receptor activity"/>
    <property type="evidence" value="ECO:0007669"/>
    <property type="project" value="InterPro"/>
</dbReference>
<evidence type="ECO:0000256" key="10">
    <source>
        <dbReference type="SAM" id="Phobius"/>
    </source>
</evidence>
<evidence type="ECO:0000256" key="3">
    <source>
        <dbReference type="ARBA" id="ARBA00022500"/>
    </source>
</evidence>
<feature type="domain" description="HAMP" evidence="12">
    <location>
        <begin position="305"/>
        <end position="360"/>
    </location>
</feature>
<evidence type="ECO:0000256" key="1">
    <source>
        <dbReference type="ARBA" id="ARBA00004651"/>
    </source>
</evidence>
<evidence type="ECO:0000313" key="13">
    <source>
        <dbReference type="EMBL" id="BCJ97043.1"/>
    </source>
</evidence>
<comment type="subcellular location">
    <subcellularLocation>
        <location evidence="1">Cell membrane</location>
        <topology evidence="1">Multi-pass membrane protein</topology>
    </subcellularLocation>
</comment>
<dbReference type="PROSITE" id="PS50111">
    <property type="entry name" value="CHEMOTAXIS_TRANSDUC_2"/>
    <property type="match status" value="1"/>
</dbReference>
<dbReference type="Proteomes" id="UP000515703">
    <property type="component" value="Chromosome"/>
</dbReference>